<name>A0A0H3K0U6_SYNP6</name>
<sequence>MRLRQLLLGCLLLFWLCVGLVGCVALPKAIESDRIVVGTAARLRTLDPADAYELLSGALLYALGDRLYTTRPDSVEIVPQLATALPEISPDGLTYRIPLRQDVRFHDGSPFNAAAMAFSLQRFIKNGGRPSYLLGDRVASIQATGDYELTIQLKAPFAPFLALLTFPGLCAVSPQAYQPAAGQFLPQQFVGTGPYRLESFQGDRLRLAANRDYWGEKPRNEGLDIQIFSSPSNLYSALGTGLVDVAYQGLDAEQIRGLRQQAAEGRIQINNNDGLGIYYLTVNVLSPPLDRPEVRQALALAINRDVIRDRVFYGQVQPLYSLVPSEFPVSEPDFPRNNPEQARAVLTAAGYSSSKPLKLDLWYRSNLNSNVLAASTLRASVQQQLDGLIDLQLQGVESTTAYENLEKGAYPLFLLDWLPDFLDADNYLQPFLACSQGNPQQGCQSGSSYYQGSFYYSDRANQLLQQAGESTDPQARDRLLRELQQLSAEDLPFIPLWQNREYLFSQPYIQGGNIRASGAIAFGQLRKVKNVAR</sequence>
<dbReference type="PIRSF" id="PIRSF002741">
    <property type="entry name" value="MppA"/>
    <property type="match status" value="1"/>
</dbReference>
<dbReference type="PANTHER" id="PTHR30290">
    <property type="entry name" value="PERIPLASMIC BINDING COMPONENT OF ABC TRANSPORTER"/>
    <property type="match status" value="1"/>
</dbReference>
<dbReference type="AlphaFoldDB" id="A0A0H3K0U6"/>
<dbReference type="GO" id="GO:1904680">
    <property type="term" value="F:peptide transmembrane transporter activity"/>
    <property type="evidence" value="ECO:0007669"/>
    <property type="project" value="TreeGrafter"/>
</dbReference>
<dbReference type="PANTHER" id="PTHR30290:SF10">
    <property type="entry name" value="PERIPLASMIC OLIGOPEPTIDE-BINDING PROTEIN-RELATED"/>
    <property type="match status" value="1"/>
</dbReference>
<accession>A0A0H3K0U6</accession>
<dbReference type="PROSITE" id="PS51257">
    <property type="entry name" value="PROKAR_LIPOPROTEIN"/>
    <property type="match status" value="1"/>
</dbReference>
<dbReference type="InterPro" id="IPR030678">
    <property type="entry name" value="Peptide/Ni-bd"/>
</dbReference>
<dbReference type="GO" id="GO:0043190">
    <property type="term" value="C:ATP-binding cassette (ABC) transporter complex"/>
    <property type="evidence" value="ECO:0007669"/>
    <property type="project" value="InterPro"/>
</dbReference>
<dbReference type="GO" id="GO:0030313">
    <property type="term" value="C:cell envelope"/>
    <property type="evidence" value="ECO:0007669"/>
    <property type="project" value="UniProtKB-SubCell"/>
</dbReference>
<dbReference type="SUPFAM" id="SSF53850">
    <property type="entry name" value="Periplasmic binding protein-like II"/>
    <property type="match status" value="1"/>
</dbReference>
<evidence type="ECO:0000256" key="1">
    <source>
        <dbReference type="ARBA" id="ARBA00004196"/>
    </source>
</evidence>
<reference evidence="6 7" key="1">
    <citation type="journal article" date="2007" name="Photosyn. Res.">
        <title>Complete nucleotide sequence of the freshwater unicellular cyanobacterium Synechococcus elongatus PCC 6301 chromosome: gene content and organization.</title>
        <authorList>
            <person name="Sugita C."/>
            <person name="Ogata K."/>
            <person name="Shikata M."/>
            <person name="Jikuya H."/>
            <person name="Takano J."/>
            <person name="Furumichi M."/>
            <person name="Kanehisa M."/>
            <person name="Omata T."/>
            <person name="Sugiura M."/>
            <person name="Sugita M."/>
        </authorList>
    </citation>
    <scope>NUCLEOTIDE SEQUENCE [LARGE SCALE GENOMIC DNA]</scope>
    <source>
        <strain evidence="7">ATCC 27144 / PCC 6301 / SAUG 1402/1</strain>
    </source>
</reference>
<dbReference type="eggNOG" id="COG0747">
    <property type="taxonomic scope" value="Bacteria"/>
</dbReference>
<evidence type="ECO:0000256" key="4">
    <source>
        <dbReference type="ARBA" id="ARBA00022729"/>
    </source>
</evidence>
<dbReference type="KEGG" id="syc:syc0718_c"/>
<protein>
    <submittedName>
        <fullName evidence="6">Periplasmic oligopeptide-binding</fullName>
    </submittedName>
</protein>
<keyword evidence="3" id="KW-0813">Transport</keyword>
<evidence type="ECO:0000259" key="5">
    <source>
        <dbReference type="Pfam" id="PF00496"/>
    </source>
</evidence>
<feature type="domain" description="Solute-binding protein family 5" evidence="5">
    <location>
        <begin position="76"/>
        <end position="438"/>
    </location>
</feature>
<comment type="similarity">
    <text evidence="2">Belongs to the bacterial solute-binding protein 5 family.</text>
</comment>
<dbReference type="EMBL" id="AP008231">
    <property type="protein sequence ID" value="BAD78908.1"/>
    <property type="molecule type" value="Genomic_DNA"/>
</dbReference>
<dbReference type="RefSeq" id="WP_011243030.1">
    <property type="nucleotide sequence ID" value="NC_006576.1"/>
</dbReference>
<dbReference type="Gene3D" id="3.40.190.10">
    <property type="entry name" value="Periplasmic binding protein-like II"/>
    <property type="match status" value="1"/>
</dbReference>
<evidence type="ECO:0000313" key="7">
    <source>
        <dbReference type="Proteomes" id="UP000001175"/>
    </source>
</evidence>
<dbReference type="Gene3D" id="3.10.105.10">
    <property type="entry name" value="Dipeptide-binding Protein, Domain 3"/>
    <property type="match status" value="1"/>
</dbReference>
<evidence type="ECO:0000313" key="6">
    <source>
        <dbReference type="EMBL" id="BAD78908.1"/>
    </source>
</evidence>
<dbReference type="GO" id="GO:0042597">
    <property type="term" value="C:periplasmic space"/>
    <property type="evidence" value="ECO:0007669"/>
    <property type="project" value="UniProtKB-ARBA"/>
</dbReference>
<evidence type="ECO:0000256" key="2">
    <source>
        <dbReference type="ARBA" id="ARBA00005695"/>
    </source>
</evidence>
<gene>
    <name evidence="6" type="primary">ddpA</name>
    <name evidence="6" type="ordered locus">syc0718_c</name>
</gene>
<dbReference type="CDD" id="cd08519">
    <property type="entry name" value="PBP2_NikA_DppA_OppA_like_20"/>
    <property type="match status" value="1"/>
</dbReference>
<dbReference type="InterPro" id="IPR039424">
    <property type="entry name" value="SBP_5"/>
</dbReference>
<organism evidence="6 7">
    <name type="scientific">Synechococcus sp. (strain ATCC 27144 / PCC 6301 / SAUG 1402/1)</name>
    <name type="common">Anacystis nidulans</name>
    <dbReference type="NCBI Taxonomy" id="269084"/>
    <lineage>
        <taxon>Bacteria</taxon>
        <taxon>Bacillati</taxon>
        <taxon>Cyanobacteriota</taxon>
        <taxon>Cyanophyceae</taxon>
        <taxon>Synechococcales</taxon>
        <taxon>Synechococcaceae</taxon>
        <taxon>Synechococcus</taxon>
    </lineage>
</organism>
<dbReference type="GeneID" id="72429667"/>
<proteinExistence type="inferred from homology"/>
<evidence type="ECO:0000256" key="3">
    <source>
        <dbReference type="ARBA" id="ARBA00022448"/>
    </source>
</evidence>
<dbReference type="Pfam" id="PF00496">
    <property type="entry name" value="SBP_bac_5"/>
    <property type="match status" value="1"/>
</dbReference>
<comment type="subcellular location">
    <subcellularLocation>
        <location evidence="1">Cell envelope</location>
    </subcellularLocation>
</comment>
<dbReference type="Proteomes" id="UP000001175">
    <property type="component" value="Chromosome"/>
</dbReference>
<dbReference type="GO" id="GO:0015833">
    <property type="term" value="P:peptide transport"/>
    <property type="evidence" value="ECO:0007669"/>
    <property type="project" value="TreeGrafter"/>
</dbReference>
<keyword evidence="4" id="KW-0732">Signal</keyword>
<dbReference type="InterPro" id="IPR000914">
    <property type="entry name" value="SBP_5_dom"/>
</dbReference>